<sequence>MIMSSNEDDAMFGNAPKKRTGFKITAGKKAFRVLSDKLYKDKAEAVLRELSCNAVDIHCEMGKAHIPFDVTLPTSIYPWFVIRDYGSGLSPEQIDDIFTVYFASTKDESNDSIGGFGLGCKSPFAYSETGGGFTVKSYQNGTCTVYNMYMDDGEPFSTPMSTTATTEADGLEIQVPIPAHEHARWKILAAKVYRAFDRCKPNITNGDIISIQEFPDEEEFFFNDDFGRSGQAFAIIGGVVYPIPERLISSDMVFKYSGRAAYMKFPIGELDIAPSREELSLDKQTEDYLVDRMKKFSQSFANTIKKEFEGIADKREAAIKTKKYNSYVVNAIADLKIGGELIGSIVKRYTDMSKLSEIPVYSYRNGSLKRQFTRSGYSWRTSMIDSQSVFGLERRKVHVLINDTGEGVPNMVKAYHNHINNSIPVVVLDKTHKLKKSEYAAFGKKISAICEKFEPHERHILKFSEMVDIRKAYTIKKRKDAGPKPVKPNVRRVYIDECDLRQVDLLCLSTNEIRELEGVGIISYGDTYDRISLKPSGNMNRHAIDSLFASGVEEVYIIENGKRSAAMKSNLQCGFMWMYEKLMENVEQFDVLDGECPYVNDEDLGTALRLKKFNLFDVEITRVFDKQNDDHLAEIVDWIEGNNPAFQAYHDMKAKIHDINVEYFERFTDAINKIQSKYPLLYAVAMSDIELTPEIMQDIEFIRAR</sequence>
<dbReference type="Gene3D" id="3.30.565.10">
    <property type="entry name" value="Histidine kinase-like ATPase, C-terminal domain"/>
    <property type="match status" value="1"/>
</dbReference>
<dbReference type="InterPro" id="IPR036890">
    <property type="entry name" value="HATPase_C_sf"/>
</dbReference>
<dbReference type="Pfam" id="PF02518">
    <property type="entry name" value="HATPase_c"/>
    <property type="match status" value="1"/>
</dbReference>
<evidence type="ECO:0000259" key="1">
    <source>
        <dbReference type="Pfam" id="PF02518"/>
    </source>
</evidence>
<gene>
    <name evidence="2" type="ORF">NPHMPGLK_00130</name>
</gene>
<evidence type="ECO:0000313" key="2">
    <source>
        <dbReference type="EMBL" id="UYD60465.1"/>
    </source>
</evidence>
<dbReference type="SUPFAM" id="SSF55874">
    <property type="entry name" value="ATPase domain of HSP90 chaperone/DNA topoisomerase II/histidine kinase"/>
    <property type="match status" value="1"/>
</dbReference>
<reference evidence="2" key="1">
    <citation type="submission" date="2022-09" db="EMBL/GenBank/DDBJ databases">
        <title>On Diversity and Genetic Richness: Insights on Aeromonad Phage Diversity through Physicochemical and Molecular Analysis.</title>
        <authorList>
            <person name="Papa D.M."/>
            <person name="Rousseau G."/>
            <person name="Tremblay D."/>
            <person name="Labrie S."/>
            <person name="Gutierrez T.A."/>
            <person name="Ramos J.D."/>
            <person name="Moineau S."/>
        </authorList>
    </citation>
    <scope>NUCLEOTIDE SEQUENCE</scope>
</reference>
<dbReference type="EMBL" id="OP380605">
    <property type="protein sequence ID" value="UYD60465.1"/>
    <property type="molecule type" value="Genomic_DNA"/>
</dbReference>
<accession>A0AA94YNN8</accession>
<name>A0AA94YNN8_9CAUD</name>
<protein>
    <recommendedName>
        <fullName evidence="1">Histidine kinase/HSP90-like ATPase domain-containing protein</fullName>
    </recommendedName>
</protein>
<dbReference type="InterPro" id="IPR003594">
    <property type="entry name" value="HATPase_dom"/>
</dbReference>
<feature type="domain" description="Histidine kinase/HSP90-like ATPase" evidence="1">
    <location>
        <begin position="42"/>
        <end position="143"/>
    </location>
</feature>
<proteinExistence type="predicted"/>
<organism evidence="2">
    <name type="scientific">Aeromonas phage vB_AehM_DM2</name>
    <dbReference type="NCBI Taxonomy" id="2973716"/>
    <lineage>
        <taxon>Viruses</taxon>
        <taxon>Duplodnaviria</taxon>
        <taxon>Heunggongvirae</taxon>
        <taxon>Uroviricota</taxon>
        <taxon>Caudoviricetes</taxon>
        <taxon>Pantevenvirales</taxon>
        <taxon>Straboviridae</taxon>
        <taxon>Biquartavirus</taxon>
    </lineage>
</organism>